<accession>A0AAP2DBR4</accession>
<dbReference type="EMBL" id="JAHESC010000008">
    <property type="protein sequence ID" value="MBT1686412.1"/>
    <property type="molecule type" value="Genomic_DNA"/>
</dbReference>
<protein>
    <submittedName>
        <fullName evidence="1">Uncharacterized protein</fullName>
    </submittedName>
</protein>
<name>A0AAP2DBR4_9BACT</name>
<evidence type="ECO:0000313" key="1">
    <source>
        <dbReference type="EMBL" id="MBT1686412.1"/>
    </source>
</evidence>
<proteinExistence type="predicted"/>
<organism evidence="1 2">
    <name type="scientific">Dawidia soli</name>
    <dbReference type="NCBI Taxonomy" id="2782352"/>
    <lineage>
        <taxon>Bacteria</taxon>
        <taxon>Pseudomonadati</taxon>
        <taxon>Bacteroidota</taxon>
        <taxon>Cytophagia</taxon>
        <taxon>Cytophagales</taxon>
        <taxon>Chryseotaleaceae</taxon>
        <taxon>Dawidia</taxon>
    </lineage>
</organism>
<sequence>MGLLDWNVTAYTVAATVQAEDLHKHYEEKLGAKYEVKLELKGKSRLQRTLTGVRENSVFIAKNAYHRTLITPVHKDGITTFKFDESSVSPWLTALSRQTGLIGVLLIRIIYGNGNDFYADVMDVLCTSYPVKEEKLNVGISTLWKGQKQNQPA</sequence>
<keyword evidence="2" id="KW-1185">Reference proteome</keyword>
<reference evidence="1 2" key="1">
    <citation type="submission" date="2021-05" db="EMBL/GenBank/DDBJ databases">
        <title>A Polyphasic approach of four new species of the genus Ohtaekwangia: Ohtaekwangia histidinii sp. nov., Ohtaekwangia cretensis sp. nov., Ohtaekwangia indiensis sp. nov., Ohtaekwangia reichenbachii sp. nov. from diverse environment.</title>
        <authorList>
            <person name="Octaviana S."/>
        </authorList>
    </citation>
    <scope>NUCLEOTIDE SEQUENCE [LARGE SCALE GENOMIC DNA]</scope>
    <source>
        <strain evidence="1 2">PWU37</strain>
    </source>
</reference>
<comment type="caution">
    <text evidence="1">The sequence shown here is derived from an EMBL/GenBank/DDBJ whole genome shotgun (WGS) entry which is preliminary data.</text>
</comment>
<evidence type="ECO:0000313" key="2">
    <source>
        <dbReference type="Proteomes" id="UP001319180"/>
    </source>
</evidence>
<dbReference type="AlphaFoldDB" id="A0AAP2DBR4"/>
<dbReference type="Proteomes" id="UP001319180">
    <property type="component" value="Unassembled WGS sequence"/>
</dbReference>
<dbReference type="RefSeq" id="WP_254089650.1">
    <property type="nucleotide sequence ID" value="NZ_JAHESC010000008.1"/>
</dbReference>
<gene>
    <name evidence="1" type="ORF">KK078_07590</name>
</gene>